<feature type="transmembrane region" description="Helical" evidence="1">
    <location>
        <begin position="270"/>
        <end position="291"/>
    </location>
</feature>
<dbReference type="RefSeq" id="WP_113533320.1">
    <property type="nucleotide sequence ID" value="NZ_JAPHAV010000012.1"/>
</dbReference>
<evidence type="ECO:0000313" key="4">
    <source>
        <dbReference type="Proteomes" id="UP001301216"/>
    </source>
</evidence>
<feature type="transmembrane region" description="Helical" evidence="1">
    <location>
        <begin position="46"/>
        <end position="65"/>
    </location>
</feature>
<feature type="transmembrane region" description="Helical" evidence="1">
    <location>
        <begin position="244"/>
        <end position="264"/>
    </location>
</feature>
<feature type="transmembrane region" description="Helical" evidence="1">
    <location>
        <begin position="212"/>
        <end position="232"/>
    </location>
</feature>
<keyword evidence="4" id="KW-1185">Reference proteome</keyword>
<feature type="transmembrane region" description="Helical" evidence="1">
    <location>
        <begin position="77"/>
        <end position="96"/>
    </location>
</feature>
<dbReference type="InterPro" id="IPR037185">
    <property type="entry name" value="EmrE-like"/>
</dbReference>
<protein>
    <submittedName>
        <fullName evidence="3">EamA family transporter</fullName>
    </submittedName>
</protein>
<comment type="caution">
    <text evidence="3">The sequence shown here is derived from an EMBL/GenBank/DDBJ whole genome shotgun (WGS) entry which is preliminary data.</text>
</comment>
<keyword evidence="1" id="KW-0812">Transmembrane</keyword>
<keyword evidence="1" id="KW-1133">Transmembrane helix</keyword>
<name>A0ABT3QSM0_9HYPH</name>
<feature type="transmembrane region" description="Helical" evidence="1">
    <location>
        <begin position="129"/>
        <end position="147"/>
    </location>
</feature>
<evidence type="ECO:0000256" key="1">
    <source>
        <dbReference type="SAM" id="Phobius"/>
    </source>
</evidence>
<dbReference type="InterPro" id="IPR000620">
    <property type="entry name" value="EamA_dom"/>
</dbReference>
<feature type="domain" description="EamA" evidence="2">
    <location>
        <begin position="155"/>
        <end position="284"/>
    </location>
</feature>
<proteinExistence type="predicted"/>
<dbReference type="SUPFAM" id="SSF103481">
    <property type="entry name" value="Multidrug resistance efflux transporter EmrE"/>
    <property type="match status" value="1"/>
</dbReference>
<sequence length="295" mass="30658">MLNVGDSVNARADVPALAAMLCALVCSALGASLSKTIFPLIGPDGVTALRVGISAVILLSVMRPWKQSVSINATSYSMFWVVGYGLSLGLMNLFIYHAFSRLPIGIATAIEVSGPLLLTLISSRTRRDFLWLFLALGGLSLLLPLRADNGLDPVGLLFAVAASTCWVGYIVLGKRASVIGPSRAVAVGMLIAAIATVPVGLFTVGVSSFLNWHIFAVGVGVATLSSTIPYLLEMLALSRLSIKTVGIMFSAAPAIAAIVGMIILSESLGVVQWLAIFLIMLASAGAAAFSARAAH</sequence>
<feature type="transmembrane region" description="Helical" evidence="1">
    <location>
        <begin position="153"/>
        <end position="172"/>
    </location>
</feature>
<evidence type="ECO:0000259" key="2">
    <source>
        <dbReference type="Pfam" id="PF00892"/>
    </source>
</evidence>
<dbReference type="Pfam" id="PF00892">
    <property type="entry name" value="EamA"/>
    <property type="match status" value="1"/>
</dbReference>
<gene>
    <name evidence="3" type="ORF">OPR82_17770</name>
</gene>
<feature type="transmembrane region" description="Helical" evidence="1">
    <location>
        <begin position="184"/>
        <end position="206"/>
    </location>
</feature>
<reference evidence="3 4" key="1">
    <citation type="submission" date="2022-11" db="EMBL/GenBank/DDBJ databases">
        <title>Brucella sp. YY2X, whole genome shotgun sequencing project.</title>
        <authorList>
            <person name="Yang Y."/>
        </authorList>
    </citation>
    <scope>NUCLEOTIDE SEQUENCE [LARGE SCALE GENOMIC DNA]</scope>
    <source>
        <strain evidence="3 4">YY2X</strain>
    </source>
</reference>
<dbReference type="EMBL" id="JAPHAV010000012">
    <property type="protein sequence ID" value="MCX2698580.1"/>
    <property type="molecule type" value="Genomic_DNA"/>
</dbReference>
<keyword evidence="1" id="KW-0472">Membrane</keyword>
<accession>A0ABT3QSM0</accession>
<evidence type="ECO:0000313" key="3">
    <source>
        <dbReference type="EMBL" id="MCX2698580.1"/>
    </source>
</evidence>
<organism evidence="3 4">
    <name type="scientific">Ochrobactrum chromiisoli</name>
    <dbReference type="NCBI Taxonomy" id="2993941"/>
    <lineage>
        <taxon>Bacteria</taxon>
        <taxon>Pseudomonadati</taxon>
        <taxon>Pseudomonadota</taxon>
        <taxon>Alphaproteobacteria</taxon>
        <taxon>Hyphomicrobiales</taxon>
        <taxon>Brucellaceae</taxon>
        <taxon>Brucella/Ochrobactrum group</taxon>
        <taxon>Ochrobactrum</taxon>
    </lineage>
</organism>
<dbReference type="Proteomes" id="UP001301216">
    <property type="component" value="Unassembled WGS sequence"/>
</dbReference>